<evidence type="ECO:0000313" key="1">
    <source>
        <dbReference type="EMBL" id="GCB75441.1"/>
    </source>
</evidence>
<evidence type="ECO:0008006" key="3">
    <source>
        <dbReference type="Google" id="ProtNLM"/>
    </source>
</evidence>
<protein>
    <recommendedName>
        <fullName evidence="3">Beta-microseminoprotein</fullName>
    </recommendedName>
</protein>
<feature type="non-terminal residue" evidence="1">
    <location>
        <position position="91"/>
    </location>
</feature>
<accession>A0A401PQP7</accession>
<sequence>MPDRYRAADRSEGLQSGSEAAKFLVCVALLLLAVRYGESSCYRAPQQGIYKITKTCRDDVDGTWHADGESWKNSDCMRCECMPGLMECCTT</sequence>
<reference evidence="1 2" key="1">
    <citation type="journal article" date="2018" name="Nat. Ecol. Evol.">
        <title>Shark genomes provide insights into elasmobranch evolution and the origin of vertebrates.</title>
        <authorList>
            <person name="Hara Y"/>
            <person name="Yamaguchi K"/>
            <person name="Onimaru K"/>
            <person name="Kadota M"/>
            <person name="Koyanagi M"/>
            <person name="Keeley SD"/>
            <person name="Tatsumi K"/>
            <person name="Tanaka K"/>
            <person name="Motone F"/>
            <person name="Kageyama Y"/>
            <person name="Nozu R"/>
            <person name="Adachi N"/>
            <person name="Nishimura O"/>
            <person name="Nakagawa R"/>
            <person name="Tanegashima C"/>
            <person name="Kiyatake I"/>
            <person name="Matsumoto R"/>
            <person name="Murakumo K"/>
            <person name="Nishida K"/>
            <person name="Terakita A"/>
            <person name="Kuratani S"/>
            <person name="Sato K"/>
            <person name="Hyodo S Kuraku.S."/>
        </authorList>
    </citation>
    <scope>NUCLEOTIDE SEQUENCE [LARGE SCALE GENOMIC DNA]</scope>
</reference>
<dbReference type="Proteomes" id="UP000288216">
    <property type="component" value="Unassembled WGS sequence"/>
</dbReference>
<name>A0A401PQP7_SCYTO</name>
<dbReference type="EMBL" id="BFAA01009909">
    <property type="protein sequence ID" value="GCB75441.1"/>
    <property type="molecule type" value="Genomic_DNA"/>
</dbReference>
<gene>
    <name evidence="1" type="ORF">scyTo_0016422</name>
</gene>
<dbReference type="AlphaFoldDB" id="A0A401PQP7"/>
<proteinExistence type="predicted"/>
<comment type="caution">
    <text evidence="1">The sequence shown here is derived from an EMBL/GenBank/DDBJ whole genome shotgun (WGS) entry which is preliminary data.</text>
</comment>
<dbReference type="Gene3D" id="2.10.70.10">
    <property type="entry name" value="Complement Module, domain 1"/>
    <property type="match status" value="1"/>
</dbReference>
<organism evidence="1 2">
    <name type="scientific">Scyliorhinus torazame</name>
    <name type="common">Cloudy catshark</name>
    <name type="synonym">Catulus torazame</name>
    <dbReference type="NCBI Taxonomy" id="75743"/>
    <lineage>
        <taxon>Eukaryota</taxon>
        <taxon>Metazoa</taxon>
        <taxon>Chordata</taxon>
        <taxon>Craniata</taxon>
        <taxon>Vertebrata</taxon>
        <taxon>Chondrichthyes</taxon>
        <taxon>Elasmobranchii</taxon>
        <taxon>Galeomorphii</taxon>
        <taxon>Galeoidea</taxon>
        <taxon>Carcharhiniformes</taxon>
        <taxon>Scyliorhinidae</taxon>
        <taxon>Scyliorhinus</taxon>
    </lineage>
</organism>
<evidence type="ECO:0000313" key="2">
    <source>
        <dbReference type="Proteomes" id="UP000288216"/>
    </source>
</evidence>
<dbReference type="OrthoDB" id="6076852at2759"/>
<keyword evidence="2" id="KW-1185">Reference proteome</keyword>